<reference evidence="1 2" key="1">
    <citation type="submission" date="2023-12" db="EMBL/GenBank/DDBJ databases">
        <title>Genome sequencing and assembly of bacterial species from a model synthetic community.</title>
        <authorList>
            <person name="Hogle S.L."/>
        </authorList>
    </citation>
    <scope>NUCLEOTIDE SEQUENCE [LARGE SCALE GENOMIC DNA]</scope>
    <source>
        <strain evidence="1 2">HAMBI 2494</strain>
    </source>
</reference>
<dbReference type="EMBL" id="CP139965">
    <property type="protein sequence ID" value="WQD77048.1"/>
    <property type="molecule type" value="Genomic_DNA"/>
</dbReference>
<evidence type="ECO:0000313" key="2">
    <source>
        <dbReference type="Proteomes" id="UP001325479"/>
    </source>
</evidence>
<protein>
    <submittedName>
        <fullName evidence="1">Uncharacterized protein</fullName>
    </submittedName>
</protein>
<proteinExistence type="predicted"/>
<sequence length="80" mass="9023">MVSLLDQEIAHIQRVMRASLAVDATRALLPPSYWRHRLQRLLAGKRITQQQFCAIDGLLVQLDAFDHTTPPAHEVHAKAS</sequence>
<keyword evidence="2" id="KW-1185">Reference proteome</keyword>
<gene>
    <name evidence="1" type="ORF">U0042_23715</name>
</gene>
<name>A0ABZ0WI93_9BURK</name>
<dbReference type="RefSeq" id="WP_114813694.1">
    <property type="nucleotide sequence ID" value="NZ_CP139965.1"/>
</dbReference>
<accession>A0ABZ0WI93</accession>
<dbReference type="Proteomes" id="UP001325479">
    <property type="component" value="Chromosome"/>
</dbReference>
<organism evidence="1 2">
    <name type="scientific">Paraburkholderia kururiensis</name>
    <dbReference type="NCBI Taxonomy" id="984307"/>
    <lineage>
        <taxon>Bacteria</taxon>
        <taxon>Pseudomonadati</taxon>
        <taxon>Pseudomonadota</taxon>
        <taxon>Betaproteobacteria</taxon>
        <taxon>Burkholderiales</taxon>
        <taxon>Burkholderiaceae</taxon>
        <taxon>Paraburkholderia</taxon>
    </lineage>
</organism>
<evidence type="ECO:0000313" key="1">
    <source>
        <dbReference type="EMBL" id="WQD77048.1"/>
    </source>
</evidence>